<feature type="transmembrane region" description="Helical" evidence="1">
    <location>
        <begin position="12"/>
        <end position="36"/>
    </location>
</feature>
<keyword evidence="1" id="KW-1133">Transmembrane helix</keyword>
<feature type="transmembrane region" description="Helical" evidence="1">
    <location>
        <begin position="42"/>
        <end position="66"/>
    </location>
</feature>
<proteinExistence type="predicted"/>
<evidence type="ECO:0000259" key="2">
    <source>
        <dbReference type="Pfam" id="PF14145"/>
    </source>
</evidence>
<keyword evidence="1" id="KW-0812">Transmembrane</keyword>
<dbReference type="InterPro" id="IPR025424">
    <property type="entry name" value="YrhK_domain"/>
</dbReference>
<dbReference type="AlphaFoldDB" id="A0A6N9SY26"/>
<feature type="domain" description="YrhK" evidence="2">
    <location>
        <begin position="12"/>
        <end position="68"/>
    </location>
</feature>
<accession>A0A6N9SY26</accession>
<dbReference type="Pfam" id="PF14145">
    <property type="entry name" value="YrhK"/>
    <property type="match status" value="1"/>
</dbReference>
<evidence type="ECO:0000313" key="4">
    <source>
        <dbReference type="Proteomes" id="UP000469011"/>
    </source>
</evidence>
<protein>
    <recommendedName>
        <fullName evidence="2">YrhK domain-containing protein</fullName>
    </recommendedName>
</protein>
<organism evidence="3 4">
    <name type="scientific">Jiella pacifica</name>
    <dbReference type="NCBI Taxonomy" id="2696469"/>
    <lineage>
        <taxon>Bacteria</taxon>
        <taxon>Pseudomonadati</taxon>
        <taxon>Pseudomonadota</taxon>
        <taxon>Alphaproteobacteria</taxon>
        <taxon>Hyphomicrobiales</taxon>
        <taxon>Aurantimonadaceae</taxon>
        <taxon>Jiella</taxon>
    </lineage>
</organism>
<evidence type="ECO:0000313" key="3">
    <source>
        <dbReference type="EMBL" id="NDW03711.1"/>
    </source>
</evidence>
<reference evidence="3 4" key="1">
    <citation type="submission" date="2020-01" db="EMBL/GenBank/DDBJ databases">
        <title>Jiella pacifica sp. nov.</title>
        <authorList>
            <person name="Xue Z."/>
            <person name="Zhu S."/>
            <person name="Chen J."/>
            <person name="Yang J."/>
        </authorList>
    </citation>
    <scope>NUCLEOTIDE SEQUENCE [LARGE SCALE GENOMIC DNA]</scope>
    <source>
        <strain evidence="3 4">40Bstr34</strain>
    </source>
</reference>
<evidence type="ECO:0000256" key="1">
    <source>
        <dbReference type="SAM" id="Phobius"/>
    </source>
</evidence>
<keyword evidence="1" id="KW-0472">Membrane</keyword>
<name>A0A6N9SY26_9HYPH</name>
<dbReference type="Proteomes" id="UP000469011">
    <property type="component" value="Unassembled WGS sequence"/>
</dbReference>
<gene>
    <name evidence="3" type="ORF">GTK09_04655</name>
</gene>
<sequence>MLRTMLQRLVRDYSWIHLGIGLFGNFCFVVGSVLFFKTFESYYTLGVWLFLVGSSGMFLGSLGELAKSLYERREKRQAGHKRAA</sequence>
<dbReference type="EMBL" id="JAAAMG010000002">
    <property type="protein sequence ID" value="NDW03711.1"/>
    <property type="molecule type" value="Genomic_DNA"/>
</dbReference>
<keyword evidence="4" id="KW-1185">Reference proteome</keyword>
<comment type="caution">
    <text evidence="3">The sequence shown here is derived from an EMBL/GenBank/DDBJ whole genome shotgun (WGS) entry which is preliminary data.</text>
</comment>